<sequence length="250" mass="27942">MVNDLWTQVNITYPGHDPREREHRAVDHLGRILPAAENDGLITAWWFVRKGAWRIRYLLADGHNTDPIHPVITNGLTWTRDIYEPETPAFGGPTSMNAAHTLFYADSRHLLKFLAAPADRRERSLVLSAALMRAAGLDINEQGDVWARLAEQRAPFLNTLPDDTTWRSFTRDIHSLITGTPSADFMDGHWLAAFTDAGQTLRTVREQGGLTRGVRAVVILHVIFHWNRIGLTASTQATLARAAKDAILGP</sequence>
<protein>
    <recommendedName>
        <fullName evidence="1">Thiopeptide-type bacteriocin biosynthesis domain-containing protein</fullName>
    </recommendedName>
</protein>
<dbReference type="Proteomes" id="UP001501710">
    <property type="component" value="Unassembled WGS sequence"/>
</dbReference>
<accession>A0ABP8CB81</accession>
<dbReference type="EMBL" id="BAABAS010000015">
    <property type="protein sequence ID" value="GAA4236594.1"/>
    <property type="molecule type" value="Genomic_DNA"/>
</dbReference>
<gene>
    <name evidence="2" type="ORF">GCM10022254_46630</name>
</gene>
<organism evidence="2 3">
    <name type="scientific">Actinomadura meridiana</name>
    <dbReference type="NCBI Taxonomy" id="559626"/>
    <lineage>
        <taxon>Bacteria</taxon>
        <taxon>Bacillati</taxon>
        <taxon>Actinomycetota</taxon>
        <taxon>Actinomycetes</taxon>
        <taxon>Streptosporangiales</taxon>
        <taxon>Thermomonosporaceae</taxon>
        <taxon>Actinomadura</taxon>
    </lineage>
</organism>
<dbReference type="Pfam" id="PF14028">
    <property type="entry name" value="Lant_dehydr_C"/>
    <property type="match status" value="1"/>
</dbReference>
<evidence type="ECO:0000259" key="1">
    <source>
        <dbReference type="Pfam" id="PF14028"/>
    </source>
</evidence>
<comment type="caution">
    <text evidence="2">The sequence shown here is derived from an EMBL/GenBank/DDBJ whole genome shotgun (WGS) entry which is preliminary data.</text>
</comment>
<evidence type="ECO:0000313" key="2">
    <source>
        <dbReference type="EMBL" id="GAA4236594.1"/>
    </source>
</evidence>
<name>A0ABP8CB81_9ACTN</name>
<dbReference type="InterPro" id="IPR023809">
    <property type="entry name" value="Thiopep_bacteriocin_synth_dom"/>
</dbReference>
<reference evidence="3" key="1">
    <citation type="journal article" date="2019" name="Int. J. Syst. Evol. Microbiol.">
        <title>The Global Catalogue of Microorganisms (GCM) 10K type strain sequencing project: providing services to taxonomists for standard genome sequencing and annotation.</title>
        <authorList>
            <consortium name="The Broad Institute Genomics Platform"/>
            <consortium name="The Broad Institute Genome Sequencing Center for Infectious Disease"/>
            <person name="Wu L."/>
            <person name="Ma J."/>
        </authorList>
    </citation>
    <scope>NUCLEOTIDE SEQUENCE [LARGE SCALE GENOMIC DNA]</scope>
    <source>
        <strain evidence="3">JCM 17440</strain>
    </source>
</reference>
<dbReference type="NCBIfam" id="TIGR03891">
    <property type="entry name" value="thiopep_ocin"/>
    <property type="match status" value="1"/>
</dbReference>
<proteinExistence type="predicted"/>
<feature type="domain" description="Thiopeptide-type bacteriocin biosynthesis" evidence="1">
    <location>
        <begin position="6"/>
        <end position="245"/>
    </location>
</feature>
<keyword evidence="3" id="KW-1185">Reference proteome</keyword>
<evidence type="ECO:0000313" key="3">
    <source>
        <dbReference type="Proteomes" id="UP001501710"/>
    </source>
</evidence>